<dbReference type="PIRSF" id="PIRSF002741">
    <property type="entry name" value="MppA"/>
    <property type="match status" value="1"/>
</dbReference>
<dbReference type="AlphaFoldDB" id="A0A3S2Z892"/>
<dbReference type="Proteomes" id="UP000287447">
    <property type="component" value="Unassembled WGS sequence"/>
</dbReference>
<dbReference type="GO" id="GO:0030288">
    <property type="term" value="C:outer membrane-bounded periplasmic space"/>
    <property type="evidence" value="ECO:0007669"/>
    <property type="project" value="TreeGrafter"/>
</dbReference>
<comment type="subcellular location">
    <subcellularLocation>
        <location evidence="1">Periplasm</location>
    </subcellularLocation>
</comment>
<dbReference type="SUPFAM" id="SSF53850">
    <property type="entry name" value="Periplasmic binding protein-like II"/>
    <property type="match status" value="1"/>
</dbReference>
<comment type="similarity">
    <text evidence="2">Belongs to the bacterial solute-binding protein 5 family.</text>
</comment>
<dbReference type="InterPro" id="IPR000914">
    <property type="entry name" value="SBP_5_dom"/>
</dbReference>
<evidence type="ECO:0000256" key="1">
    <source>
        <dbReference type="ARBA" id="ARBA00004418"/>
    </source>
</evidence>
<name>A0A3S2Z892_9PROT</name>
<dbReference type="InterPro" id="IPR030678">
    <property type="entry name" value="Peptide/Ni-bd"/>
</dbReference>
<dbReference type="GO" id="GO:0043190">
    <property type="term" value="C:ATP-binding cassette (ABC) transporter complex"/>
    <property type="evidence" value="ECO:0007669"/>
    <property type="project" value="InterPro"/>
</dbReference>
<dbReference type="Gene3D" id="3.10.105.10">
    <property type="entry name" value="Dipeptide-binding Protein, Domain 3"/>
    <property type="match status" value="1"/>
</dbReference>
<keyword evidence="6" id="KW-1185">Reference proteome</keyword>
<dbReference type="GO" id="GO:0015833">
    <property type="term" value="P:peptide transport"/>
    <property type="evidence" value="ECO:0007669"/>
    <property type="project" value="TreeGrafter"/>
</dbReference>
<evidence type="ECO:0000256" key="3">
    <source>
        <dbReference type="ARBA" id="ARBA00022729"/>
    </source>
</evidence>
<keyword evidence="3" id="KW-0732">Signal</keyword>
<dbReference type="EMBL" id="SADE01000002">
    <property type="protein sequence ID" value="RVU36889.1"/>
    <property type="molecule type" value="Genomic_DNA"/>
</dbReference>
<evidence type="ECO:0000259" key="4">
    <source>
        <dbReference type="Pfam" id="PF00496"/>
    </source>
</evidence>
<dbReference type="GO" id="GO:1904680">
    <property type="term" value="F:peptide transmembrane transporter activity"/>
    <property type="evidence" value="ECO:0007669"/>
    <property type="project" value="TreeGrafter"/>
</dbReference>
<reference evidence="6" key="1">
    <citation type="submission" date="2019-01" db="EMBL/GenBank/DDBJ databases">
        <title>Gri0909 isolated from a small marine red alga.</title>
        <authorList>
            <person name="Kim J."/>
            <person name="Jeong S.E."/>
            <person name="Jeon C.O."/>
        </authorList>
    </citation>
    <scope>NUCLEOTIDE SEQUENCE [LARGE SCALE GENOMIC DNA]</scope>
    <source>
        <strain evidence="6">Gri0909</strain>
    </source>
</reference>
<accession>A0A3S2Z892</accession>
<dbReference type="GO" id="GO:0042884">
    <property type="term" value="P:microcin transport"/>
    <property type="evidence" value="ECO:0007669"/>
    <property type="project" value="TreeGrafter"/>
</dbReference>
<evidence type="ECO:0000313" key="6">
    <source>
        <dbReference type="Proteomes" id="UP000287447"/>
    </source>
</evidence>
<organism evidence="5 6">
    <name type="scientific">Hwanghaeella grinnelliae</name>
    <dbReference type="NCBI Taxonomy" id="2500179"/>
    <lineage>
        <taxon>Bacteria</taxon>
        <taxon>Pseudomonadati</taxon>
        <taxon>Pseudomonadota</taxon>
        <taxon>Alphaproteobacteria</taxon>
        <taxon>Rhodospirillales</taxon>
        <taxon>Rhodospirillaceae</taxon>
        <taxon>Hwanghaeella</taxon>
    </lineage>
</organism>
<feature type="domain" description="Solute-binding protein family 5" evidence="4">
    <location>
        <begin position="99"/>
        <end position="507"/>
    </location>
</feature>
<dbReference type="PANTHER" id="PTHR30290">
    <property type="entry name" value="PERIPLASMIC BINDING COMPONENT OF ABC TRANSPORTER"/>
    <property type="match status" value="1"/>
</dbReference>
<dbReference type="CDD" id="cd08497">
    <property type="entry name" value="MbnE-like"/>
    <property type="match status" value="1"/>
</dbReference>
<protein>
    <submittedName>
        <fullName evidence="5">ABC transporter substrate-binding protein</fullName>
    </submittedName>
</protein>
<dbReference type="PANTHER" id="PTHR30290:SF64">
    <property type="entry name" value="ABC TRANSPORTER PERIPLASMIC BINDING PROTEIN"/>
    <property type="match status" value="1"/>
</dbReference>
<gene>
    <name evidence="5" type="ORF">EOI86_11680</name>
</gene>
<dbReference type="Gene3D" id="3.40.190.10">
    <property type="entry name" value="Periplasmic binding protein-like II"/>
    <property type="match status" value="1"/>
</dbReference>
<dbReference type="InterPro" id="IPR039424">
    <property type="entry name" value="SBP_5"/>
</dbReference>
<comment type="caution">
    <text evidence="5">The sequence shown here is derived from an EMBL/GenBank/DDBJ whole genome shotgun (WGS) entry which is preliminary data.</text>
</comment>
<sequence>MGAVVVVVGMVGMAGGAAASGTNGPSHGFALNHALKYPADFKHLDYANPDAPKGGLVIQEGAGTFDSLNPFIIKGNAAFQTAAIYDTLMKQVGDEDSAVYGLVAETIEVPADESWVEFKLRPEARFHDGQPITAEDVAWTFNTLREKGSPSYQYYYAAVEKVETPDDRTVRFILYPGENKEMPLILSELMVLPKHYYADRAFDQTTLDPPLGSGPYRISKVDPGRSLTLERVEDYWGRDLPVNRGFDNFQTIRYDFYRDRTISREAFKAGAIDIWRENSAKEWATAFDIPAVKSGDIVKKDFPNERVAPMQGFAFNLRKPLFQDIRVREALTYAWDFEWVNKTIMYGAYKRTDSYFDNHELGSTGLPSEAELEILDPYRGQIPDRVFTEEFVPPKTDGSGNNRDNLKKAAMLLKDAGWSIKNRVLTNNDTGEVFAFEILLRSPQLEPHSQALVRSLERLGIKATIRVVDDAQYRRLTETFDFDMMVTVFGQSVSPGNEQREYWGSASAAREGSRNLMGITDPAIDELVELLIAAPDRESLITRTRALDRVLLWNFFMIPMFHGEADRLAYWNRFGLPDIIPKRGVTSDTWWIDPEKDAALTRGKGN</sequence>
<dbReference type="OrthoDB" id="9803988at2"/>
<evidence type="ECO:0000256" key="2">
    <source>
        <dbReference type="ARBA" id="ARBA00005695"/>
    </source>
</evidence>
<evidence type="ECO:0000313" key="5">
    <source>
        <dbReference type="EMBL" id="RVU36889.1"/>
    </source>
</evidence>
<dbReference type="Pfam" id="PF00496">
    <property type="entry name" value="SBP_bac_5"/>
    <property type="match status" value="1"/>
</dbReference>
<proteinExistence type="inferred from homology"/>